<dbReference type="OrthoDB" id="9796702at2"/>
<gene>
    <name evidence="1" type="ORF">D5281_10980</name>
</gene>
<proteinExistence type="predicted"/>
<dbReference type="EMBL" id="QZDT01000015">
    <property type="protein sequence ID" value="NBJ93108.1"/>
    <property type="molecule type" value="Genomic_DNA"/>
</dbReference>
<reference evidence="1" key="1">
    <citation type="submission" date="2018-09" db="EMBL/GenBank/DDBJ databases">
        <title>Murine metabolic-syndrome-specific gut microbial biobank.</title>
        <authorList>
            <person name="Liu C."/>
        </authorList>
    </citation>
    <scope>NUCLEOTIDE SEQUENCE</scope>
    <source>
        <strain evidence="1">D42-62</strain>
    </source>
</reference>
<dbReference type="Proteomes" id="UP001154420">
    <property type="component" value="Unassembled WGS sequence"/>
</dbReference>
<protein>
    <recommendedName>
        <fullName evidence="3">SGNH/GDSL hydrolase family protein</fullName>
    </recommendedName>
</protein>
<organism evidence="1 2">
    <name type="scientific">Parablautia muri</name>
    <dbReference type="NCBI Taxonomy" id="2320879"/>
    <lineage>
        <taxon>Bacteria</taxon>
        <taxon>Bacillati</taxon>
        <taxon>Bacillota</taxon>
        <taxon>Clostridia</taxon>
        <taxon>Lachnospirales</taxon>
        <taxon>Lachnospiraceae</taxon>
        <taxon>Parablautia</taxon>
    </lineage>
</organism>
<dbReference type="AlphaFoldDB" id="A0A9X5BFZ8"/>
<name>A0A9X5BFZ8_9FIRM</name>
<keyword evidence="2" id="KW-1185">Reference proteome</keyword>
<dbReference type="RefSeq" id="WP_160560183.1">
    <property type="nucleotide sequence ID" value="NZ_QZDT01000015.1"/>
</dbReference>
<sequence length="478" mass="55793">MDKIKKVISAIVLLTLVTVSLNKVSSILQLKESDNRYAAYFAEDARIDVLFLGSSHVRYTFFPMELWNDYGISSFNLAGNGNTIPVCYWTLVNALDYQMPKVVVMDVFDMWPGRIFGEVWGQVHETFDAFPLSINKYRMVKDLFDDKELKDGKGNYIYDKRWELLWDLGEYHTRWVSLEKEDFYGQAKLEEGSAVWKGAYPLAGVAKRNEYVYLNKGEEIYYDEISADYLMRMILLCKERDITLLLINTGYDCSDEAKYFADSVYDISEEYNIPYIDFTKENLINFESDLYDTSDNNIHVNFSGAEKLTSYIGAYLSEHFQLQDHREDDNYVRWWDDYHRFTESKKEHLRLQGSIINYLIFLADEDYQTIFEINHSDILHEDGNAAMFQNIGIDVERAFHNCNLIVLDNESGNAEYFYFDDSEISTGIGEISCIDKGAFSLYLDKKELYEIENKDEGKIRITVLDKNTGEVVDMHIFQ</sequence>
<evidence type="ECO:0000313" key="2">
    <source>
        <dbReference type="Proteomes" id="UP001154420"/>
    </source>
</evidence>
<evidence type="ECO:0000313" key="1">
    <source>
        <dbReference type="EMBL" id="NBJ93108.1"/>
    </source>
</evidence>
<accession>A0A9X5BFZ8</accession>
<dbReference type="SUPFAM" id="SSF52266">
    <property type="entry name" value="SGNH hydrolase"/>
    <property type="match status" value="1"/>
</dbReference>
<evidence type="ECO:0008006" key="3">
    <source>
        <dbReference type="Google" id="ProtNLM"/>
    </source>
</evidence>
<comment type="caution">
    <text evidence="1">The sequence shown here is derived from an EMBL/GenBank/DDBJ whole genome shotgun (WGS) entry which is preliminary data.</text>
</comment>